<keyword evidence="1" id="KW-0472">Membrane</keyword>
<name>Q80BH5_SHV2</name>
<keyword evidence="1" id="KW-0812">Transmembrane</keyword>
<dbReference type="EMBL" id="AJ410492">
    <property type="protein sequence ID" value="CAC85046.1"/>
    <property type="molecule type" value="Genomic_DNA"/>
</dbReference>
<reference evidence="2" key="1">
    <citation type="journal article" date="2003" name="Virology">
        <title>The genome of herpesvirus saimiri C488 which is capable of transforming human T cells.</title>
        <authorList>
            <person name="Ensser A."/>
            <person name="Thurau M."/>
            <person name="Wittmann S."/>
            <person name="Fickenscher H."/>
        </authorList>
    </citation>
    <scope>NUCLEOTIDE SEQUENCE</scope>
    <source>
        <strain evidence="2">C8907</strain>
    </source>
</reference>
<evidence type="ECO:0000313" key="2">
    <source>
        <dbReference type="EMBL" id="CAC85046.1"/>
    </source>
</evidence>
<protein>
    <submittedName>
        <fullName evidence="2">Glycoprotein</fullName>
    </submittedName>
</protein>
<organismHost>
    <name type="scientific">Saimiri sciureus</name>
    <name type="common">Common squirrel monkey</name>
    <dbReference type="NCBI Taxonomy" id="9521"/>
</organismHost>
<accession>Q80BH5</accession>
<keyword evidence="1" id="KW-1133">Transmembrane helix</keyword>
<evidence type="ECO:0000256" key="1">
    <source>
        <dbReference type="SAM" id="Phobius"/>
    </source>
</evidence>
<proteinExistence type="predicted"/>
<feature type="transmembrane region" description="Helical" evidence="1">
    <location>
        <begin position="265"/>
        <end position="289"/>
    </location>
</feature>
<organism evidence="2">
    <name type="scientific">Saimiriine herpesvirus 2</name>
    <name type="common">SaHV-2</name>
    <name type="synonym">Herpesvirus saimiri</name>
    <dbReference type="NCBI Taxonomy" id="10381"/>
    <lineage>
        <taxon>Viruses</taxon>
        <taxon>Duplodnaviria</taxon>
        <taxon>Heunggongvirae</taxon>
        <taxon>Peploviricota</taxon>
        <taxon>Herviviricetes</taxon>
        <taxon>Herpesvirales</taxon>
        <taxon>Orthoherpesviridae</taxon>
        <taxon>Gammaherpesvirinae</taxon>
        <taxon>Rhadinovirus</taxon>
        <taxon>Rhadinovirus saimiriinegamma2</taxon>
    </lineage>
</organism>
<sequence>MKTQVFFLCSLILHAHSIDFDDYGSGPVLLDNSNFNVSNTTDTPNEYTSPLDSFDDYGSGNVLIEHISSSKLGATNILPTRTSSTNTTHSHKQLTSQKVITPSLQTTSSYKLLSLSTPSINTYQKNLTTTKTTTQFQSLASNLVSKFTKQAHKNQTLKAPITHLLTTLSLFTTLVNLNTSPPKEFLKSTALRAPPKISTLTSLSTVSETTNFTNSKSKRQTTEETFEAITLNVTEYKHVTLPKYFDKPLNIKPKKNSIITLRKNWIYPLIGVISVFVLLIIMSSIHCYLRRFNEYFE</sequence>